<gene>
    <name evidence="2" type="ORF">EDD40_5472</name>
</gene>
<dbReference type="AlphaFoldDB" id="A0A3N1HC36"/>
<proteinExistence type="predicted"/>
<keyword evidence="3" id="KW-1185">Reference proteome</keyword>
<dbReference type="EMBL" id="RJKM01000001">
    <property type="protein sequence ID" value="ROP40067.1"/>
    <property type="molecule type" value="Genomic_DNA"/>
</dbReference>
<evidence type="ECO:0008006" key="4">
    <source>
        <dbReference type="Google" id="ProtNLM"/>
    </source>
</evidence>
<keyword evidence="1" id="KW-1133">Transmembrane helix</keyword>
<feature type="transmembrane region" description="Helical" evidence="1">
    <location>
        <begin position="203"/>
        <end position="227"/>
    </location>
</feature>
<evidence type="ECO:0000313" key="3">
    <source>
        <dbReference type="Proteomes" id="UP000268727"/>
    </source>
</evidence>
<accession>A0A3N1HC36</accession>
<organism evidence="2 3">
    <name type="scientific">Saccharothrix texasensis</name>
    <dbReference type="NCBI Taxonomy" id="103734"/>
    <lineage>
        <taxon>Bacteria</taxon>
        <taxon>Bacillati</taxon>
        <taxon>Actinomycetota</taxon>
        <taxon>Actinomycetes</taxon>
        <taxon>Pseudonocardiales</taxon>
        <taxon>Pseudonocardiaceae</taxon>
        <taxon>Saccharothrix</taxon>
    </lineage>
</organism>
<feature type="transmembrane region" description="Helical" evidence="1">
    <location>
        <begin position="234"/>
        <end position="251"/>
    </location>
</feature>
<feature type="transmembrane region" description="Helical" evidence="1">
    <location>
        <begin position="92"/>
        <end position="117"/>
    </location>
</feature>
<feature type="transmembrane region" description="Helical" evidence="1">
    <location>
        <begin position="163"/>
        <end position="183"/>
    </location>
</feature>
<feature type="transmembrane region" description="Helical" evidence="1">
    <location>
        <begin position="12"/>
        <end position="30"/>
    </location>
</feature>
<keyword evidence="1" id="KW-0812">Transmembrane</keyword>
<feature type="transmembrane region" description="Helical" evidence="1">
    <location>
        <begin position="129"/>
        <end position="151"/>
    </location>
</feature>
<dbReference type="Proteomes" id="UP000268727">
    <property type="component" value="Unassembled WGS sequence"/>
</dbReference>
<evidence type="ECO:0000313" key="2">
    <source>
        <dbReference type="EMBL" id="ROP40067.1"/>
    </source>
</evidence>
<evidence type="ECO:0000256" key="1">
    <source>
        <dbReference type="SAM" id="Phobius"/>
    </source>
</evidence>
<sequence>MRILGIELRRTAAPVLGVLAVLVMVGLLHWGPSMKNSTAWTRQWTTSAEFIRLTFLFVWPLALGAGGLQGLRDRRSGVEELFGSTPRPRAQRVAWTFGAVAVALTAGYAVVSAVGAVQVASATDYFHLGWLPVALVGVLALVGGAWLGMGVGRLAPSPLTPPALAVAGFALMVLGLEPAAGAFRWTLLLPSLPSPVTVFASVAWSVTAAQAVWFAGVAAAGFLLVALRRAWPGVLPLLVAGAVAVPLLPSAPEGVWTPDAAAAELVCHEGLCLTRAHEDERPALTGPAREALRALAKLPSPPTSVREVAAPVRPVDGRGPEPAEAVWVHLDEFTYFRRVPPTAEQVTAYLVAGAGTRSCYGQYVPAAGARELAARTVMTAWLTGRFEPLPMYRSWVSRETDGLAAEAWEHLRSLPGPDQAARVQAARDTQAACAGDALTTLMAGTT</sequence>
<name>A0A3N1HC36_9PSEU</name>
<feature type="transmembrane region" description="Helical" evidence="1">
    <location>
        <begin position="50"/>
        <end position="71"/>
    </location>
</feature>
<dbReference type="OrthoDB" id="3416461at2"/>
<reference evidence="2 3" key="1">
    <citation type="submission" date="2018-11" db="EMBL/GenBank/DDBJ databases">
        <title>Sequencing the genomes of 1000 actinobacteria strains.</title>
        <authorList>
            <person name="Klenk H.-P."/>
        </authorList>
    </citation>
    <scope>NUCLEOTIDE SEQUENCE [LARGE SCALE GENOMIC DNA]</scope>
    <source>
        <strain evidence="2 3">DSM 44231</strain>
    </source>
</reference>
<comment type="caution">
    <text evidence="2">The sequence shown here is derived from an EMBL/GenBank/DDBJ whole genome shotgun (WGS) entry which is preliminary data.</text>
</comment>
<keyword evidence="1" id="KW-0472">Membrane</keyword>
<protein>
    <recommendedName>
        <fullName evidence="4">ABC-type transport system involved in multi-copper enzyme maturation permease subunit</fullName>
    </recommendedName>
</protein>
<dbReference type="RefSeq" id="WP_148088928.1">
    <property type="nucleotide sequence ID" value="NZ_RJKM01000001.1"/>
</dbReference>